<evidence type="ECO:0000256" key="1">
    <source>
        <dbReference type="SAM" id="Phobius"/>
    </source>
</evidence>
<evidence type="ECO:0000313" key="2">
    <source>
        <dbReference type="EMBL" id="QDT56668.1"/>
    </source>
</evidence>
<keyword evidence="1" id="KW-0472">Membrane</keyword>
<dbReference type="EMBL" id="CP036271">
    <property type="protein sequence ID" value="QDT56668.1"/>
    <property type="molecule type" value="Genomic_DNA"/>
</dbReference>
<feature type="transmembrane region" description="Helical" evidence="1">
    <location>
        <begin position="6"/>
        <end position="24"/>
    </location>
</feature>
<feature type="transmembrane region" description="Helical" evidence="1">
    <location>
        <begin position="61"/>
        <end position="85"/>
    </location>
</feature>
<proteinExistence type="predicted"/>
<feature type="transmembrane region" description="Helical" evidence="1">
    <location>
        <begin position="117"/>
        <end position="136"/>
    </location>
</feature>
<gene>
    <name evidence="2" type="ORF">Pan44_47250</name>
</gene>
<protein>
    <submittedName>
        <fullName evidence="2">Uncharacterized protein</fullName>
    </submittedName>
</protein>
<dbReference type="RefSeq" id="WP_145034112.1">
    <property type="nucleotide sequence ID" value="NZ_CP036271.1"/>
</dbReference>
<feature type="transmembrane region" description="Helical" evidence="1">
    <location>
        <begin position="36"/>
        <end position="55"/>
    </location>
</feature>
<keyword evidence="1" id="KW-0812">Transmembrane</keyword>
<dbReference type="InParanoid" id="A0A517SKM6"/>
<dbReference type="KEGG" id="ccos:Pan44_47250"/>
<accession>A0A517SKM6</accession>
<dbReference type="Proteomes" id="UP000315700">
    <property type="component" value="Chromosome"/>
</dbReference>
<keyword evidence="3" id="KW-1185">Reference proteome</keyword>
<evidence type="ECO:0000313" key="3">
    <source>
        <dbReference type="Proteomes" id="UP000315700"/>
    </source>
</evidence>
<dbReference type="AlphaFoldDB" id="A0A517SKM6"/>
<name>A0A517SKM6_9PLAN</name>
<keyword evidence="1" id="KW-1133">Transmembrane helix</keyword>
<organism evidence="2 3">
    <name type="scientific">Caulifigura coniformis</name>
    <dbReference type="NCBI Taxonomy" id="2527983"/>
    <lineage>
        <taxon>Bacteria</taxon>
        <taxon>Pseudomonadati</taxon>
        <taxon>Planctomycetota</taxon>
        <taxon>Planctomycetia</taxon>
        <taxon>Planctomycetales</taxon>
        <taxon>Planctomycetaceae</taxon>
        <taxon>Caulifigura</taxon>
    </lineage>
</organism>
<reference evidence="2 3" key="1">
    <citation type="submission" date="2019-02" db="EMBL/GenBank/DDBJ databases">
        <title>Deep-cultivation of Planctomycetes and their phenomic and genomic characterization uncovers novel biology.</title>
        <authorList>
            <person name="Wiegand S."/>
            <person name="Jogler M."/>
            <person name="Boedeker C."/>
            <person name="Pinto D."/>
            <person name="Vollmers J."/>
            <person name="Rivas-Marin E."/>
            <person name="Kohn T."/>
            <person name="Peeters S.H."/>
            <person name="Heuer A."/>
            <person name="Rast P."/>
            <person name="Oberbeckmann S."/>
            <person name="Bunk B."/>
            <person name="Jeske O."/>
            <person name="Meyerdierks A."/>
            <person name="Storesund J.E."/>
            <person name="Kallscheuer N."/>
            <person name="Luecker S."/>
            <person name="Lage O.M."/>
            <person name="Pohl T."/>
            <person name="Merkel B.J."/>
            <person name="Hornburger P."/>
            <person name="Mueller R.-W."/>
            <person name="Bruemmer F."/>
            <person name="Labrenz M."/>
            <person name="Spormann A.M."/>
            <person name="Op den Camp H."/>
            <person name="Overmann J."/>
            <person name="Amann R."/>
            <person name="Jetten M.S.M."/>
            <person name="Mascher T."/>
            <person name="Medema M.H."/>
            <person name="Devos D.P."/>
            <person name="Kaster A.-K."/>
            <person name="Ovreas L."/>
            <person name="Rohde M."/>
            <person name="Galperin M.Y."/>
            <person name="Jogler C."/>
        </authorList>
    </citation>
    <scope>NUCLEOTIDE SEQUENCE [LARGE SCALE GENOMIC DNA]</scope>
    <source>
        <strain evidence="2 3">Pan44</strain>
    </source>
</reference>
<sequence>MDGPTAVILAACCLALGLLIAFLWRQQEGRSIHSPAVTLPVLIVAIMVAVLSMFSGPRSTAASHFAAAIMLFGIAADSNFCRALVEQVWGVEARFIGRIQRCEPYAFSVRELRTATMLIRLVGFIFAGVGFLIGFWCLPVKSN</sequence>